<feature type="compositionally biased region" description="Low complexity" evidence="1">
    <location>
        <begin position="139"/>
        <end position="186"/>
    </location>
</feature>
<name>A0ABN0FZA9_9BURK</name>
<accession>A0ABN0FZA9</accession>
<dbReference type="EMBL" id="JH692068">
    <property type="protein sequence ID" value="EIP85275.1"/>
    <property type="molecule type" value="Genomic_DNA"/>
</dbReference>
<keyword evidence="2" id="KW-0449">Lipoprotein</keyword>
<gene>
    <name evidence="2" type="ORF">A33K_18225</name>
</gene>
<dbReference type="Proteomes" id="UP000004682">
    <property type="component" value="Unassembled WGS sequence"/>
</dbReference>
<sequence>MRNLATTITLTDAQGSAIAVQTLNRPILGTVVNCGVPARTPTSAPALDTVCTNHDDLVMYDSLYLRGGASNTLVDAGYQGARYELAVGANGAVVAGHATLGAAPPPNGYVPQGLGASAAWLQAHATPGTRLAVSRRRWAASTRAKAAQRTATGTTAGTSRATGAPRSASRPAARSCSSRSTAGCPR</sequence>
<organism evidence="2 3">
    <name type="scientific">Burkholderia humptydooensis MSMB43</name>
    <dbReference type="NCBI Taxonomy" id="441157"/>
    <lineage>
        <taxon>Bacteria</taxon>
        <taxon>Pseudomonadati</taxon>
        <taxon>Pseudomonadota</taxon>
        <taxon>Betaproteobacteria</taxon>
        <taxon>Burkholderiales</taxon>
        <taxon>Burkholderiaceae</taxon>
        <taxon>Burkholderia</taxon>
        <taxon>pseudomallei group</taxon>
    </lineage>
</organism>
<reference evidence="3" key="1">
    <citation type="journal article" date="2012" name="J. Bacteriol.">
        <title>Revised Genome Sequence of Burkholderia thailandensis MSMB43 with Improved Annotation.</title>
        <authorList>
            <person name="Zhuo Y."/>
            <person name="Liu L."/>
            <person name="Wang Q."/>
            <person name="Liu X."/>
            <person name="Ren B."/>
            <person name="Liu M."/>
            <person name="Ni P."/>
            <person name="Cheng Y.Q."/>
            <person name="Zhang L."/>
        </authorList>
    </citation>
    <scope>NUCLEOTIDE SEQUENCE [LARGE SCALE GENOMIC DNA]</scope>
    <source>
        <strain evidence="3">MSMB43</strain>
    </source>
</reference>
<evidence type="ECO:0000256" key="1">
    <source>
        <dbReference type="SAM" id="MobiDB-lite"/>
    </source>
</evidence>
<evidence type="ECO:0000313" key="3">
    <source>
        <dbReference type="Proteomes" id="UP000004682"/>
    </source>
</evidence>
<feature type="region of interest" description="Disordered" evidence="1">
    <location>
        <begin position="136"/>
        <end position="186"/>
    </location>
</feature>
<keyword evidence="3" id="KW-1185">Reference proteome</keyword>
<protein>
    <submittedName>
        <fullName evidence="2">Lipoprotein</fullName>
    </submittedName>
</protein>
<proteinExistence type="predicted"/>
<evidence type="ECO:0000313" key="2">
    <source>
        <dbReference type="EMBL" id="EIP85275.1"/>
    </source>
</evidence>